<dbReference type="PANTHER" id="PTHR46568:SF1">
    <property type="entry name" value="ALKYLDIHYDROXYACETONEPHOSPHATE SYNTHASE, PEROXISOMAL"/>
    <property type="match status" value="1"/>
</dbReference>
<evidence type="ECO:0000313" key="6">
    <source>
        <dbReference type="EMBL" id="MFC7341291.1"/>
    </source>
</evidence>
<accession>A0ABW2LID4</accession>
<dbReference type="Pfam" id="PF02913">
    <property type="entry name" value="FAD-oxidase_C"/>
    <property type="match status" value="1"/>
</dbReference>
<evidence type="ECO:0000256" key="2">
    <source>
        <dbReference type="ARBA" id="ARBA00022630"/>
    </source>
</evidence>
<dbReference type="SUPFAM" id="SSF56176">
    <property type="entry name" value="FAD-binding/transporter-associated domain-like"/>
    <property type="match status" value="1"/>
</dbReference>
<dbReference type="Pfam" id="PF01565">
    <property type="entry name" value="FAD_binding_4"/>
    <property type="match status" value="1"/>
</dbReference>
<comment type="caution">
    <text evidence="6">The sequence shown here is derived from an EMBL/GenBank/DDBJ whole genome shotgun (WGS) entry which is preliminary data.</text>
</comment>
<dbReference type="InterPro" id="IPR025650">
    <property type="entry name" value="Alkyl-DHAP_Synthase"/>
</dbReference>
<dbReference type="InterPro" id="IPR016167">
    <property type="entry name" value="FAD-bd_PCMH_sub1"/>
</dbReference>
<name>A0ABW2LID4_9PSEU</name>
<dbReference type="InterPro" id="IPR016164">
    <property type="entry name" value="FAD-linked_Oxase-like_C"/>
</dbReference>
<organism evidence="6 7">
    <name type="scientific">Saccharopolyspora griseoalba</name>
    <dbReference type="NCBI Taxonomy" id="1431848"/>
    <lineage>
        <taxon>Bacteria</taxon>
        <taxon>Bacillati</taxon>
        <taxon>Actinomycetota</taxon>
        <taxon>Actinomycetes</taxon>
        <taxon>Pseudonocardiales</taxon>
        <taxon>Pseudonocardiaceae</taxon>
        <taxon>Saccharopolyspora</taxon>
    </lineage>
</organism>
<evidence type="ECO:0000256" key="1">
    <source>
        <dbReference type="ARBA" id="ARBA00008000"/>
    </source>
</evidence>
<dbReference type="SUPFAM" id="SSF55103">
    <property type="entry name" value="FAD-linked oxidases, C-terminal domain"/>
    <property type="match status" value="1"/>
</dbReference>
<dbReference type="InterPro" id="IPR004113">
    <property type="entry name" value="FAD-bd_oxidored_4_C"/>
</dbReference>
<reference evidence="7" key="1">
    <citation type="journal article" date="2019" name="Int. J. Syst. Evol. Microbiol.">
        <title>The Global Catalogue of Microorganisms (GCM) 10K type strain sequencing project: providing services to taxonomists for standard genome sequencing and annotation.</title>
        <authorList>
            <consortium name="The Broad Institute Genomics Platform"/>
            <consortium name="The Broad Institute Genome Sequencing Center for Infectious Disease"/>
            <person name="Wu L."/>
            <person name="Ma J."/>
        </authorList>
    </citation>
    <scope>NUCLEOTIDE SEQUENCE [LARGE SCALE GENOMIC DNA]</scope>
    <source>
        <strain evidence="7">WLHS5</strain>
    </source>
</reference>
<gene>
    <name evidence="6" type="ORF">ACFQRI_07680</name>
</gene>
<dbReference type="Gene3D" id="3.30.465.10">
    <property type="match status" value="1"/>
</dbReference>
<dbReference type="Gene3D" id="1.10.45.10">
    <property type="entry name" value="Vanillyl-alcohol Oxidase, Chain A, domain 4"/>
    <property type="match status" value="1"/>
</dbReference>
<keyword evidence="2" id="KW-0285">Flavoprotein</keyword>
<keyword evidence="7" id="KW-1185">Reference proteome</keyword>
<dbReference type="Gene3D" id="3.30.300.330">
    <property type="match status" value="1"/>
</dbReference>
<evidence type="ECO:0000256" key="4">
    <source>
        <dbReference type="ARBA" id="ARBA00023002"/>
    </source>
</evidence>
<dbReference type="InterPro" id="IPR016169">
    <property type="entry name" value="FAD-bd_PCMH_sub2"/>
</dbReference>
<dbReference type="InterPro" id="IPR016171">
    <property type="entry name" value="Vanillyl_alc_oxidase_C-sub2"/>
</dbReference>
<evidence type="ECO:0000259" key="5">
    <source>
        <dbReference type="PROSITE" id="PS51387"/>
    </source>
</evidence>
<dbReference type="PROSITE" id="PS51387">
    <property type="entry name" value="FAD_PCMH"/>
    <property type="match status" value="1"/>
</dbReference>
<feature type="domain" description="FAD-binding PCMH-type" evidence="5">
    <location>
        <begin position="101"/>
        <end position="282"/>
    </location>
</feature>
<dbReference type="InterPro" id="IPR016166">
    <property type="entry name" value="FAD-bd_PCMH"/>
</dbReference>
<dbReference type="InterPro" id="IPR006094">
    <property type="entry name" value="Oxid_FAD_bind_N"/>
</dbReference>
<keyword evidence="4" id="KW-0560">Oxidoreductase</keyword>
<protein>
    <submittedName>
        <fullName evidence="6">FAD-binding oxidoreductase</fullName>
    </submittedName>
</protein>
<evidence type="ECO:0000313" key="7">
    <source>
        <dbReference type="Proteomes" id="UP001596504"/>
    </source>
</evidence>
<dbReference type="RefSeq" id="WP_380665998.1">
    <property type="nucleotide sequence ID" value="NZ_JBHTCJ010000003.1"/>
</dbReference>
<dbReference type="EMBL" id="JBHTCJ010000003">
    <property type="protein sequence ID" value="MFC7341291.1"/>
    <property type="molecule type" value="Genomic_DNA"/>
</dbReference>
<dbReference type="InterPro" id="IPR036318">
    <property type="entry name" value="FAD-bd_PCMH-like_sf"/>
</dbReference>
<sequence length="545" mass="57640">MSGQIEHTLRGSWTPSGAAAAQLSPSAMRWLRQRIGLTDTTTPAMPASLLEVPESALPQDARDELAALVGGEHVLLDDAARLGRAGGMSYSDLMRRRTAADLAVPDAVLLPGEPELVQGALEICARHDIAVVPFGGGTSVVGGVDALRGGKRAVVALDLARLNKLVSLDPVSRVAVLQAGMRAPEAESLLAAHGFTLGHFPQSFERATIGGFAATRSAGQASAGYGRFENMIEGVRVATPRGEWRPGVAPASAAGPDLRQLAVGGEGALGVITEVALRVRPAPARGRYEAFVVDGWQAGADAVRALAQSRALADVTRLSDVEETEVQLALAGGLKSRALNAYARANGIRRPCLLILGWDAASRGELKRRRARTLAALRDFRKVSLGRAVGESWKSHRFSGPRQRDALLDRGVCVETLETAAHWTGLGELRSAVRTALVHELGSARHRPIVMCHISHAYETGASLYFTVLAPRDEDALEQWARAKRAAGEAIAGRGTISHHHAVGVDHRPWLEAEIGTVGTDVLAAAKRAVDPTGILNPGKLVEAH</sequence>
<proteinExistence type="inferred from homology"/>
<dbReference type="Proteomes" id="UP001596504">
    <property type="component" value="Unassembled WGS sequence"/>
</dbReference>
<keyword evidence="3" id="KW-0274">FAD</keyword>
<dbReference type="PANTHER" id="PTHR46568">
    <property type="entry name" value="ALKYLDIHYDROXYACETONEPHOSPHATE SYNTHASE, PEROXISOMAL"/>
    <property type="match status" value="1"/>
</dbReference>
<evidence type="ECO:0000256" key="3">
    <source>
        <dbReference type="ARBA" id="ARBA00022827"/>
    </source>
</evidence>
<dbReference type="Gene3D" id="3.30.43.10">
    <property type="entry name" value="Uridine Diphospho-n-acetylenolpyruvylglucosamine Reductase, domain 2"/>
    <property type="match status" value="1"/>
</dbReference>
<comment type="similarity">
    <text evidence="1">Belongs to the FAD-binding oxidoreductase/transferase type 4 family.</text>
</comment>
<dbReference type="Gene3D" id="3.30.70.3450">
    <property type="match status" value="1"/>
</dbReference>